<dbReference type="InterPro" id="IPR036416">
    <property type="entry name" value="Pept_tRNA_hydro_sf"/>
</dbReference>
<keyword evidence="2" id="KW-0820">tRNA-binding</keyword>
<dbReference type="InterPro" id="IPR018171">
    <property type="entry name" value="Pept_tRNA_hydro_CS"/>
</dbReference>
<dbReference type="PROSITE" id="PS01196">
    <property type="entry name" value="PEPT_TRNA_HYDROL_2"/>
    <property type="match status" value="1"/>
</dbReference>
<evidence type="ECO:0000256" key="3">
    <source>
        <dbReference type="ARBA" id="ARBA00022801"/>
    </source>
</evidence>
<dbReference type="PANTHER" id="PTHR17224:SF1">
    <property type="entry name" value="PEPTIDYL-TRNA HYDROLASE"/>
    <property type="match status" value="1"/>
</dbReference>
<evidence type="ECO:0000313" key="6">
    <source>
        <dbReference type="EMBL" id="KAL3229155.1"/>
    </source>
</evidence>
<dbReference type="GO" id="GO:0016787">
    <property type="term" value="F:hydrolase activity"/>
    <property type="evidence" value="ECO:0007669"/>
    <property type="project" value="UniProtKB-KW"/>
</dbReference>
<evidence type="ECO:0000256" key="4">
    <source>
        <dbReference type="ARBA" id="ARBA00022884"/>
    </source>
</evidence>
<dbReference type="EMBL" id="JBEVYD010000012">
    <property type="protein sequence ID" value="KAL3229155.1"/>
    <property type="molecule type" value="Genomic_DNA"/>
</dbReference>
<dbReference type="Gene3D" id="3.40.50.1470">
    <property type="entry name" value="Peptidyl-tRNA hydrolase"/>
    <property type="match status" value="1"/>
</dbReference>
<dbReference type="InterPro" id="IPR001328">
    <property type="entry name" value="Pept_tRNA_hydro"/>
</dbReference>
<proteinExistence type="inferred from homology"/>
<evidence type="ECO:0000256" key="2">
    <source>
        <dbReference type="ARBA" id="ARBA00022555"/>
    </source>
</evidence>
<protein>
    <recommendedName>
        <fullName evidence="1">peptidyl-tRNA hydrolase</fullName>
        <ecNumber evidence="1">3.1.1.29</ecNumber>
    </recommendedName>
</protein>
<dbReference type="EC" id="3.1.1.29" evidence="1"/>
<comment type="caution">
    <text evidence="6">The sequence shown here is derived from an EMBL/GenBank/DDBJ whole genome shotgun (WGS) entry which is preliminary data.</text>
</comment>
<evidence type="ECO:0000256" key="5">
    <source>
        <dbReference type="ARBA" id="ARBA00038063"/>
    </source>
</evidence>
<dbReference type="CDD" id="cd00462">
    <property type="entry name" value="PTH"/>
    <property type="match status" value="1"/>
</dbReference>
<dbReference type="SUPFAM" id="SSF53178">
    <property type="entry name" value="Peptidyl-tRNA hydrolase-like"/>
    <property type="match status" value="1"/>
</dbReference>
<keyword evidence="7" id="KW-1185">Reference proteome</keyword>
<dbReference type="Pfam" id="PF01195">
    <property type="entry name" value="Pept_tRNA_hydro"/>
    <property type="match status" value="1"/>
</dbReference>
<evidence type="ECO:0000256" key="1">
    <source>
        <dbReference type="ARBA" id="ARBA00013260"/>
    </source>
</evidence>
<dbReference type="PANTHER" id="PTHR17224">
    <property type="entry name" value="PEPTIDYL-TRNA HYDROLASE"/>
    <property type="match status" value="1"/>
</dbReference>
<organism evidence="6 7">
    <name type="scientific">Nakaseomyces bracarensis</name>
    <dbReference type="NCBI Taxonomy" id="273131"/>
    <lineage>
        <taxon>Eukaryota</taxon>
        <taxon>Fungi</taxon>
        <taxon>Dikarya</taxon>
        <taxon>Ascomycota</taxon>
        <taxon>Saccharomycotina</taxon>
        <taxon>Saccharomycetes</taxon>
        <taxon>Saccharomycetales</taxon>
        <taxon>Saccharomycetaceae</taxon>
        <taxon>Nakaseomyces</taxon>
    </lineage>
</organism>
<dbReference type="NCBIfam" id="TIGR00447">
    <property type="entry name" value="pth"/>
    <property type="match status" value="1"/>
</dbReference>
<keyword evidence="3 6" id="KW-0378">Hydrolase</keyword>
<comment type="similarity">
    <text evidence="5">Belongs to the PTH family.</text>
</comment>
<evidence type="ECO:0000313" key="7">
    <source>
        <dbReference type="Proteomes" id="UP001623330"/>
    </source>
</evidence>
<reference evidence="6 7" key="1">
    <citation type="submission" date="2024-05" db="EMBL/GenBank/DDBJ databases">
        <title>Long read based assembly of the Candida bracarensis genome reveals expanded adhesin content.</title>
        <authorList>
            <person name="Marcet-Houben M."/>
            <person name="Ksiezopolska E."/>
            <person name="Gabaldon T."/>
        </authorList>
    </citation>
    <scope>NUCLEOTIDE SEQUENCE [LARGE SCALE GENOMIC DNA]</scope>
    <source>
        <strain evidence="6 7">CBM6</strain>
    </source>
</reference>
<gene>
    <name evidence="6" type="ORF">RNJ44_02242</name>
</gene>
<accession>A0ABR4NMX6</accession>
<name>A0ABR4NMX6_9SACH</name>
<keyword evidence="4" id="KW-0694">RNA-binding</keyword>
<dbReference type="Proteomes" id="UP001623330">
    <property type="component" value="Unassembled WGS sequence"/>
</dbReference>
<sequence>MRFTATLRKHWCLTGIGNPEPQYRGSRHNVGLYVLDQLKELLVPGETYSRAKGVHILTKGCLTFIRSDMNYINLSGSSVRASWNKLHNTDFTVIHDELSLQPGKLQLRNTGASHRGHNGLKSIQKLGIPFQKLAIGIGRPESRDPQDVANYVLGQLTREELDIINNTVIPRALQLIKDKLQ</sequence>